<evidence type="ECO:0000256" key="1">
    <source>
        <dbReference type="SAM" id="Phobius"/>
    </source>
</evidence>
<sequence>MAFIPIAVLTVLVVLTGLSMTCALCLTPRQLRSVGVGDRLRDVSPYLGAAAVCFLAKRATDGYSLRISRALGWDVTDELHAIEGGFVPAFQEVVPGATLEFFAAMYMFGFPFLIATAPVLYFLSPTGRRLKELLVAYLLNYVVGAICYTLVIAYGPRNHLASVEGLMYVAYPATQDLTAAMSANTDVFPSLHTSLAVVVVCFAWWSRREYPRWYPIAAVVGSGVVLSTMYLGIHWLVDVVAGVALGVGSVHAARRLVARLEDGAGGVSIPADHGEGVPSDAGD</sequence>
<dbReference type="Proteomes" id="UP001595925">
    <property type="component" value="Unassembled WGS sequence"/>
</dbReference>
<keyword evidence="4" id="KW-1185">Reference proteome</keyword>
<dbReference type="InterPro" id="IPR026841">
    <property type="entry name" value="Aur1/Ipt1"/>
</dbReference>
<keyword evidence="1" id="KW-0472">Membrane</keyword>
<dbReference type="SMART" id="SM00014">
    <property type="entry name" value="acidPPc"/>
    <property type="match status" value="1"/>
</dbReference>
<feature type="domain" description="Phosphatidic acid phosphatase type 2/haloperoxidase" evidence="2">
    <location>
        <begin position="133"/>
        <end position="254"/>
    </location>
</feature>
<name>A0ABD5QDF4_9EURY</name>
<reference evidence="3 4" key="1">
    <citation type="journal article" date="2019" name="Int. J. Syst. Evol. Microbiol.">
        <title>The Global Catalogue of Microorganisms (GCM) 10K type strain sequencing project: providing services to taxonomists for standard genome sequencing and annotation.</title>
        <authorList>
            <consortium name="The Broad Institute Genomics Platform"/>
            <consortium name="The Broad Institute Genome Sequencing Center for Infectious Disease"/>
            <person name="Wu L."/>
            <person name="Ma J."/>
        </authorList>
    </citation>
    <scope>NUCLEOTIDE SEQUENCE [LARGE SCALE GENOMIC DNA]</scope>
    <source>
        <strain evidence="3 4">CGMCC 1.15824</strain>
    </source>
</reference>
<keyword evidence="1" id="KW-1133">Transmembrane helix</keyword>
<protein>
    <submittedName>
        <fullName evidence="3">Phosphatase PAP2 family protein</fullName>
    </submittedName>
</protein>
<dbReference type="InterPro" id="IPR000326">
    <property type="entry name" value="PAP2/HPO"/>
</dbReference>
<comment type="caution">
    <text evidence="3">The sequence shown here is derived from an EMBL/GenBank/DDBJ whole genome shotgun (WGS) entry which is preliminary data.</text>
</comment>
<evidence type="ECO:0000313" key="4">
    <source>
        <dbReference type="Proteomes" id="UP001595925"/>
    </source>
</evidence>
<dbReference type="SUPFAM" id="SSF48317">
    <property type="entry name" value="Acid phosphatase/Vanadium-dependent haloperoxidase"/>
    <property type="match status" value="1"/>
</dbReference>
<dbReference type="AlphaFoldDB" id="A0ABD5QDF4"/>
<evidence type="ECO:0000259" key="2">
    <source>
        <dbReference type="SMART" id="SM00014"/>
    </source>
</evidence>
<dbReference type="GO" id="GO:0016020">
    <property type="term" value="C:membrane"/>
    <property type="evidence" value="ECO:0007669"/>
    <property type="project" value="UniProtKB-SubCell"/>
</dbReference>
<organism evidence="3 4">
    <name type="scientific">Saliphagus infecundisoli</name>
    <dbReference type="NCBI Taxonomy" id="1849069"/>
    <lineage>
        <taxon>Archaea</taxon>
        <taxon>Methanobacteriati</taxon>
        <taxon>Methanobacteriota</taxon>
        <taxon>Stenosarchaea group</taxon>
        <taxon>Halobacteria</taxon>
        <taxon>Halobacteriales</taxon>
        <taxon>Natrialbaceae</taxon>
        <taxon>Saliphagus</taxon>
    </lineage>
</organism>
<proteinExistence type="predicted"/>
<keyword evidence="1" id="KW-0812">Transmembrane</keyword>
<evidence type="ECO:0000313" key="3">
    <source>
        <dbReference type="EMBL" id="MFC4987755.1"/>
    </source>
</evidence>
<feature type="transmembrane region" description="Helical" evidence="1">
    <location>
        <begin position="187"/>
        <end position="206"/>
    </location>
</feature>
<feature type="transmembrane region" description="Helical" evidence="1">
    <location>
        <begin position="135"/>
        <end position="155"/>
    </location>
</feature>
<dbReference type="Pfam" id="PF14378">
    <property type="entry name" value="PAP2_3"/>
    <property type="match status" value="1"/>
</dbReference>
<feature type="transmembrane region" description="Helical" evidence="1">
    <location>
        <begin position="213"/>
        <end position="233"/>
    </location>
</feature>
<feature type="transmembrane region" description="Helical" evidence="1">
    <location>
        <begin position="101"/>
        <end position="123"/>
    </location>
</feature>
<dbReference type="Gene3D" id="1.20.144.10">
    <property type="entry name" value="Phosphatidic acid phosphatase type 2/haloperoxidase"/>
    <property type="match status" value="1"/>
</dbReference>
<dbReference type="EMBL" id="JBHSJG010000029">
    <property type="protein sequence ID" value="MFC4987755.1"/>
    <property type="molecule type" value="Genomic_DNA"/>
</dbReference>
<gene>
    <name evidence="3" type="ORF">ACFPFO_08250</name>
</gene>
<accession>A0ABD5QDF4</accession>
<dbReference type="RefSeq" id="WP_224827823.1">
    <property type="nucleotide sequence ID" value="NZ_JAIVEF010000002.1"/>
</dbReference>
<dbReference type="InterPro" id="IPR036938">
    <property type="entry name" value="PAP2/HPO_sf"/>
</dbReference>
<dbReference type="CDD" id="cd03386">
    <property type="entry name" value="PAP2_Aur1_like"/>
    <property type="match status" value="1"/>
</dbReference>